<dbReference type="RefSeq" id="WP_183571559.1">
    <property type="nucleotide sequence ID" value="NZ_JACHOP010000017.1"/>
</dbReference>
<evidence type="ECO:0000313" key="3">
    <source>
        <dbReference type="Proteomes" id="UP000583454"/>
    </source>
</evidence>
<name>A0A840ZNA2_9HYPH</name>
<proteinExistence type="predicted"/>
<comment type="caution">
    <text evidence="2">The sequence shown here is derived from an EMBL/GenBank/DDBJ whole genome shotgun (WGS) entry which is preliminary data.</text>
</comment>
<protein>
    <submittedName>
        <fullName evidence="2">Uncharacterized protein</fullName>
    </submittedName>
</protein>
<organism evidence="2 3">
    <name type="scientific">Methylorubrum rhodinum</name>
    <dbReference type="NCBI Taxonomy" id="29428"/>
    <lineage>
        <taxon>Bacteria</taxon>
        <taxon>Pseudomonadati</taxon>
        <taxon>Pseudomonadota</taxon>
        <taxon>Alphaproteobacteria</taxon>
        <taxon>Hyphomicrobiales</taxon>
        <taxon>Methylobacteriaceae</taxon>
        <taxon>Methylorubrum</taxon>
    </lineage>
</organism>
<feature type="region of interest" description="Disordered" evidence="1">
    <location>
        <begin position="18"/>
        <end position="46"/>
    </location>
</feature>
<accession>A0A840ZNA2</accession>
<keyword evidence="3" id="KW-1185">Reference proteome</keyword>
<reference evidence="2 3" key="1">
    <citation type="submission" date="2020-08" db="EMBL/GenBank/DDBJ databases">
        <title>Genomic Encyclopedia of Type Strains, Phase IV (KMG-IV): sequencing the most valuable type-strain genomes for metagenomic binning, comparative biology and taxonomic classification.</title>
        <authorList>
            <person name="Goeker M."/>
        </authorList>
    </citation>
    <scope>NUCLEOTIDE SEQUENCE [LARGE SCALE GENOMIC DNA]</scope>
    <source>
        <strain evidence="2 3">DSM 2163</strain>
    </source>
</reference>
<sequence>MANNFDLSALDALREYLHPKPRGGQPATTVTLPTQTSPPSADGLMRSLRDLVPDRPRERQDASDAFAFSISRRSIMPSGGLRIVEDPHMTNTVEDWSQVRSPSRAARRRRQGHRQRIRWVERPKPDIYHVGDMLVMHPETARIFRMKVAASGDALAKRFEWGILNTICVARP</sequence>
<feature type="compositionally biased region" description="Polar residues" evidence="1">
    <location>
        <begin position="26"/>
        <end position="39"/>
    </location>
</feature>
<gene>
    <name evidence="2" type="ORF">HNR00_003527</name>
</gene>
<evidence type="ECO:0000256" key="1">
    <source>
        <dbReference type="SAM" id="MobiDB-lite"/>
    </source>
</evidence>
<dbReference type="AlphaFoldDB" id="A0A840ZNA2"/>
<dbReference type="EMBL" id="JACHOP010000017">
    <property type="protein sequence ID" value="MBB5758800.1"/>
    <property type="molecule type" value="Genomic_DNA"/>
</dbReference>
<dbReference type="Proteomes" id="UP000583454">
    <property type="component" value="Unassembled WGS sequence"/>
</dbReference>
<evidence type="ECO:0000313" key="2">
    <source>
        <dbReference type="EMBL" id="MBB5758800.1"/>
    </source>
</evidence>